<dbReference type="InterPro" id="IPR019410">
    <property type="entry name" value="Methyltransf_16"/>
</dbReference>
<dbReference type="InterPro" id="IPR029063">
    <property type="entry name" value="SAM-dependent_MTases_sf"/>
</dbReference>
<keyword evidence="2" id="KW-0949">S-adenosyl-L-methionine</keyword>
<dbReference type="Proteomes" id="UP000515152">
    <property type="component" value="Chromosome 21"/>
</dbReference>
<dbReference type="SUPFAM" id="SSF53335">
    <property type="entry name" value="S-adenosyl-L-methionine-dependent methyltransferases"/>
    <property type="match status" value="1"/>
</dbReference>
<keyword evidence="1 4" id="KW-0808">Transferase</keyword>
<evidence type="ECO:0000313" key="4">
    <source>
        <dbReference type="RefSeq" id="XP_031414031.1"/>
    </source>
</evidence>
<reference evidence="4" key="1">
    <citation type="submission" date="2025-08" db="UniProtKB">
        <authorList>
            <consortium name="RefSeq"/>
        </authorList>
    </citation>
    <scope>IDENTIFICATION</scope>
</reference>
<organism evidence="3 4">
    <name type="scientific">Clupea harengus</name>
    <name type="common">Atlantic herring</name>
    <dbReference type="NCBI Taxonomy" id="7950"/>
    <lineage>
        <taxon>Eukaryota</taxon>
        <taxon>Metazoa</taxon>
        <taxon>Chordata</taxon>
        <taxon>Craniata</taxon>
        <taxon>Vertebrata</taxon>
        <taxon>Euteleostomi</taxon>
        <taxon>Actinopterygii</taxon>
        <taxon>Neopterygii</taxon>
        <taxon>Teleostei</taxon>
        <taxon>Clupei</taxon>
        <taxon>Clupeiformes</taxon>
        <taxon>Clupeoidei</taxon>
        <taxon>Clupeidae</taxon>
        <taxon>Clupea</taxon>
    </lineage>
</organism>
<dbReference type="OrthoDB" id="413520at2759"/>
<dbReference type="KEGG" id="char:105896562"/>
<dbReference type="AlphaFoldDB" id="A0A6P8ENY5"/>
<dbReference type="RefSeq" id="XP_031414031.1">
    <property type="nucleotide sequence ID" value="XM_031558171.2"/>
</dbReference>
<dbReference type="GO" id="GO:0008168">
    <property type="term" value="F:methyltransferase activity"/>
    <property type="evidence" value="ECO:0007669"/>
    <property type="project" value="UniProtKB-KW"/>
</dbReference>
<name>A0A6P8ENY5_CLUHA</name>
<accession>A0A6P8ENY5</accession>
<sequence length="220" mass="25574">MERRFVPSLITTEAWEGYTFAGLDIRIKESTDYYGAVLWPSAIVLCHFLDSHRETYNLMDKNVIEIGAGTGLVTIVTSLLGARVTSTDLPDILGNLRYNVNRNTRGRCQHPPHVTELTWGNNVEETFPRASDCFDYIMAADVVYAHPYLTELMETFDHLCQDNTVILWAMRYRLDRENTFVERFQKLFHLEELYDLPSLMIKLFRATRRFPCSQQHRCPA</sequence>
<keyword evidence="3" id="KW-1185">Reference proteome</keyword>
<proteinExistence type="predicted"/>
<dbReference type="GO" id="GO:0032259">
    <property type="term" value="P:methylation"/>
    <property type="evidence" value="ECO:0007669"/>
    <property type="project" value="UniProtKB-KW"/>
</dbReference>
<dbReference type="Gene3D" id="3.40.50.150">
    <property type="entry name" value="Vaccinia Virus protein VP39"/>
    <property type="match status" value="1"/>
</dbReference>
<dbReference type="PANTHER" id="PTHR14614:SF1">
    <property type="entry name" value="METHYLTRANSFERASE-LIKE PROTEIN 21E PSEUDOGENE-RELATED"/>
    <property type="match status" value="1"/>
</dbReference>
<dbReference type="GeneID" id="105896562"/>
<gene>
    <name evidence="4" type="primary">LOC105896562</name>
</gene>
<evidence type="ECO:0000313" key="3">
    <source>
        <dbReference type="Proteomes" id="UP000515152"/>
    </source>
</evidence>
<dbReference type="Pfam" id="PF10294">
    <property type="entry name" value="Methyltransf_16"/>
    <property type="match status" value="1"/>
</dbReference>
<dbReference type="PANTHER" id="PTHR14614">
    <property type="entry name" value="HEPATOCELLULAR CARCINOMA-ASSOCIATED ANTIGEN"/>
    <property type="match status" value="1"/>
</dbReference>
<keyword evidence="1 4" id="KW-0489">Methyltransferase</keyword>
<protein>
    <submittedName>
        <fullName evidence="4">Protein-lysine methyltransferase METTL21E</fullName>
    </submittedName>
</protein>
<evidence type="ECO:0000256" key="2">
    <source>
        <dbReference type="ARBA" id="ARBA00022691"/>
    </source>
</evidence>
<evidence type="ECO:0000256" key="1">
    <source>
        <dbReference type="ARBA" id="ARBA00022603"/>
    </source>
</evidence>